<sequence length="74" mass="8811">MEDCSRKKGLSFIEKCNKVNDFLPTLGNLALKQKRKLKLKLKRVFESENKSLRSMEILLMKQKLKQLLNRIEQF</sequence>
<reference evidence="1 2" key="1">
    <citation type="submission" date="2015-04" db="EMBL/GenBank/DDBJ databases">
        <authorList>
            <person name="Syromyatnikov M.Y."/>
            <person name="Popov V.N."/>
        </authorList>
    </citation>
    <scope>NUCLEOTIDE SEQUENCE [LARGE SCALE GENOMIC DNA]</scope>
</reference>
<evidence type="ECO:0000313" key="2">
    <source>
        <dbReference type="Proteomes" id="UP000183832"/>
    </source>
</evidence>
<organism evidence="1 2">
    <name type="scientific">Clunio marinus</name>
    <dbReference type="NCBI Taxonomy" id="568069"/>
    <lineage>
        <taxon>Eukaryota</taxon>
        <taxon>Metazoa</taxon>
        <taxon>Ecdysozoa</taxon>
        <taxon>Arthropoda</taxon>
        <taxon>Hexapoda</taxon>
        <taxon>Insecta</taxon>
        <taxon>Pterygota</taxon>
        <taxon>Neoptera</taxon>
        <taxon>Endopterygota</taxon>
        <taxon>Diptera</taxon>
        <taxon>Nematocera</taxon>
        <taxon>Chironomoidea</taxon>
        <taxon>Chironomidae</taxon>
        <taxon>Clunio</taxon>
    </lineage>
</organism>
<gene>
    <name evidence="1" type="ORF">CLUMA_CG001773</name>
</gene>
<name>A0A1J1HJ95_9DIPT</name>
<dbReference type="Proteomes" id="UP000183832">
    <property type="component" value="Unassembled WGS sequence"/>
</dbReference>
<keyword evidence="2" id="KW-1185">Reference proteome</keyword>
<dbReference type="EMBL" id="CVRI01000006">
    <property type="protein sequence ID" value="CRK87987.1"/>
    <property type="molecule type" value="Genomic_DNA"/>
</dbReference>
<proteinExistence type="predicted"/>
<dbReference type="AlphaFoldDB" id="A0A1J1HJ95"/>
<accession>A0A1J1HJ95</accession>
<protein>
    <submittedName>
        <fullName evidence="1">CLUMA_CG001773, isoform A</fullName>
    </submittedName>
</protein>
<evidence type="ECO:0000313" key="1">
    <source>
        <dbReference type="EMBL" id="CRK87987.1"/>
    </source>
</evidence>